<evidence type="ECO:0000256" key="3">
    <source>
        <dbReference type="ARBA" id="ARBA00023015"/>
    </source>
</evidence>
<proteinExistence type="inferred from homology"/>
<comment type="subcellular location">
    <subcellularLocation>
        <location evidence="1 7">Nucleus</location>
    </subcellularLocation>
</comment>
<gene>
    <name evidence="7" type="primary">MED9</name>
    <name evidence="9" type="ORF">EVG20_g11302</name>
</gene>
<reference evidence="9 10" key="1">
    <citation type="submission" date="2019-02" db="EMBL/GenBank/DDBJ databases">
        <title>Genome sequencing of the rare red list fungi Dentipellis fragilis.</title>
        <authorList>
            <person name="Buettner E."/>
            <person name="Kellner H."/>
        </authorList>
    </citation>
    <scope>NUCLEOTIDE SEQUENCE [LARGE SCALE GENOMIC DNA]</scope>
    <source>
        <strain evidence="9 10">DSM 105465</strain>
    </source>
</reference>
<protein>
    <recommendedName>
        <fullName evidence="7">Mediator of RNA polymerase II transcription subunit 9</fullName>
    </recommendedName>
    <alternativeName>
        <fullName evidence="7">Mediator complex subunit 9</fullName>
    </alternativeName>
</protein>
<evidence type="ECO:0000256" key="4">
    <source>
        <dbReference type="ARBA" id="ARBA00023159"/>
    </source>
</evidence>
<evidence type="ECO:0000256" key="1">
    <source>
        <dbReference type="ARBA" id="ARBA00004123"/>
    </source>
</evidence>
<comment type="subunit">
    <text evidence="7">Component of the Mediator complex.</text>
</comment>
<keyword evidence="5 7" id="KW-0804">Transcription</keyword>
<sequence>MASQPLQSSTFESLLPKLLTVLELTRKTELTGTTQQSKQELLHATNDFKESLSRAKEMANVLPGGELLIEEQDEIIAMLERLKEKKSQQLAEFSEQELTTANHTQQVQMEIDSTASTPA</sequence>
<evidence type="ECO:0000256" key="7">
    <source>
        <dbReference type="RuleBase" id="RU364145"/>
    </source>
</evidence>
<name>A0A4Y9XKS5_9AGAM</name>
<dbReference type="Pfam" id="PF07544">
    <property type="entry name" value="Med9"/>
    <property type="match status" value="1"/>
</dbReference>
<evidence type="ECO:0000256" key="6">
    <source>
        <dbReference type="ARBA" id="ARBA00023242"/>
    </source>
</evidence>
<feature type="region of interest" description="Disordered" evidence="8">
    <location>
        <begin position="98"/>
        <end position="119"/>
    </location>
</feature>
<keyword evidence="3 7" id="KW-0805">Transcription regulation</keyword>
<organism evidence="9 10">
    <name type="scientific">Dentipellis fragilis</name>
    <dbReference type="NCBI Taxonomy" id="205917"/>
    <lineage>
        <taxon>Eukaryota</taxon>
        <taxon>Fungi</taxon>
        <taxon>Dikarya</taxon>
        <taxon>Basidiomycota</taxon>
        <taxon>Agaricomycotina</taxon>
        <taxon>Agaricomycetes</taxon>
        <taxon>Russulales</taxon>
        <taxon>Hericiaceae</taxon>
        <taxon>Dentipellis</taxon>
    </lineage>
</organism>
<evidence type="ECO:0000256" key="8">
    <source>
        <dbReference type="SAM" id="MobiDB-lite"/>
    </source>
</evidence>
<comment type="similarity">
    <text evidence="2 7">Belongs to the Mediator complex subunit 9 family.</text>
</comment>
<dbReference type="InterPro" id="IPR011425">
    <property type="entry name" value="Med9"/>
</dbReference>
<evidence type="ECO:0000256" key="2">
    <source>
        <dbReference type="ARBA" id="ARBA00008089"/>
    </source>
</evidence>
<keyword evidence="6 7" id="KW-0539">Nucleus</keyword>
<dbReference type="GO" id="GO:0006357">
    <property type="term" value="P:regulation of transcription by RNA polymerase II"/>
    <property type="evidence" value="ECO:0007669"/>
    <property type="project" value="InterPro"/>
</dbReference>
<evidence type="ECO:0000313" key="9">
    <source>
        <dbReference type="EMBL" id="TFY50834.1"/>
    </source>
</evidence>
<keyword evidence="4 7" id="KW-0010">Activator</keyword>
<accession>A0A4Y9XKS5</accession>
<dbReference type="EMBL" id="SEOQ01001688">
    <property type="protein sequence ID" value="TFY50834.1"/>
    <property type="molecule type" value="Genomic_DNA"/>
</dbReference>
<evidence type="ECO:0000256" key="5">
    <source>
        <dbReference type="ARBA" id="ARBA00023163"/>
    </source>
</evidence>
<comment type="caution">
    <text evidence="9">The sequence shown here is derived from an EMBL/GenBank/DDBJ whole genome shotgun (WGS) entry which is preliminary data.</text>
</comment>
<dbReference type="Proteomes" id="UP000298327">
    <property type="component" value="Unassembled WGS sequence"/>
</dbReference>
<comment type="function">
    <text evidence="7">Component of the Mediator complex, a coactivator involved in the regulated transcription of nearly all RNA polymerase II-dependent genes. Mediator functions as a bridge to convey information from gene-specific regulatory proteins to the basal RNA polymerase II transcription machinery. Mediator is recruited to promoters by direct interactions with regulatory proteins and serves as a scaffold for the assembly of a functional preinitiation complex with RNA polymerase II and the general transcription factors.</text>
</comment>
<dbReference type="AlphaFoldDB" id="A0A4Y9XKS5"/>
<dbReference type="GO" id="GO:0003712">
    <property type="term" value="F:transcription coregulator activity"/>
    <property type="evidence" value="ECO:0007669"/>
    <property type="project" value="InterPro"/>
</dbReference>
<dbReference type="GO" id="GO:0016592">
    <property type="term" value="C:mediator complex"/>
    <property type="evidence" value="ECO:0007669"/>
    <property type="project" value="InterPro"/>
</dbReference>
<dbReference type="OrthoDB" id="2563275at2759"/>
<evidence type="ECO:0000313" key="10">
    <source>
        <dbReference type="Proteomes" id="UP000298327"/>
    </source>
</evidence>
<keyword evidence="10" id="KW-1185">Reference proteome</keyword>